<dbReference type="GO" id="GO:0043709">
    <property type="term" value="P:cell adhesion involved in single-species biofilm formation"/>
    <property type="evidence" value="ECO:0007669"/>
    <property type="project" value="TreeGrafter"/>
</dbReference>
<accession>A0A0U5AR40</accession>
<dbReference type="EC" id="2.7.7.65" evidence="1"/>
<feature type="domain" description="GGDEF" evidence="5">
    <location>
        <begin position="176"/>
        <end position="307"/>
    </location>
</feature>
<dbReference type="GO" id="GO:0052621">
    <property type="term" value="F:diguanylate cyclase activity"/>
    <property type="evidence" value="ECO:0007669"/>
    <property type="project" value="UniProtKB-EC"/>
</dbReference>
<evidence type="ECO:0000259" key="4">
    <source>
        <dbReference type="PROSITE" id="PS50110"/>
    </source>
</evidence>
<dbReference type="InterPro" id="IPR001789">
    <property type="entry name" value="Sig_transdc_resp-reg_receiver"/>
</dbReference>
<evidence type="ECO:0000256" key="2">
    <source>
        <dbReference type="ARBA" id="ARBA00034247"/>
    </source>
</evidence>
<name>A0A0U5AR40_9BACT</name>
<dbReference type="InterPro" id="IPR011006">
    <property type="entry name" value="CheY-like_superfamily"/>
</dbReference>
<dbReference type="InterPro" id="IPR043128">
    <property type="entry name" value="Rev_trsase/Diguanyl_cyclase"/>
</dbReference>
<dbReference type="SMART" id="SM00448">
    <property type="entry name" value="REC"/>
    <property type="match status" value="1"/>
</dbReference>
<protein>
    <recommendedName>
        <fullName evidence="1">diguanylate cyclase</fullName>
        <ecNumber evidence="1">2.7.7.65</ecNumber>
    </recommendedName>
</protein>
<dbReference type="STRING" id="1653476.THC_0977"/>
<proteinExistence type="predicted"/>
<dbReference type="AlphaFoldDB" id="A0A0U5AR40"/>
<dbReference type="SUPFAM" id="SSF55073">
    <property type="entry name" value="Nucleotide cyclase"/>
    <property type="match status" value="1"/>
</dbReference>
<dbReference type="GO" id="GO:1902201">
    <property type="term" value="P:negative regulation of bacterial-type flagellum-dependent cell motility"/>
    <property type="evidence" value="ECO:0007669"/>
    <property type="project" value="TreeGrafter"/>
</dbReference>
<dbReference type="GO" id="GO:0005886">
    <property type="term" value="C:plasma membrane"/>
    <property type="evidence" value="ECO:0007669"/>
    <property type="project" value="TreeGrafter"/>
</dbReference>
<dbReference type="NCBIfam" id="TIGR00254">
    <property type="entry name" value="GGDEF"/>
    <property type="match status" value="1"/>
</dbReference>
<dbReference type="Pfam" id="PF00072">
    <property type="entry name" value="Response_reg"/>
    <property type="match status" value="1"/>
</dbReference>
<comment type="caution">
    <text evidence="3">Lacks conserved residue(s) required for the propagation of feature annotation.</text>
</comment>
<dbReference type="CDD" id="cd01949">
    <property type="entry name" value="GGDEF"/>
    <property type="match status" value="1"/>
</dbReference>
<dbReference type="PROSITE" id="PS50887">
    <property type="entry name" value="GGDEF"/>
    <property type="match status" value="1"/>
</dbReference>
<reference evidence="7" key="2">
    <citation type="journal article" date="2016" name="Int. J. Syst. Evol. Microbiol.">
        <title>Caldimicrobium thiodismutans sp. nov., a sulfur-disproportionating bacterium isolated from a hot spring.</title>
        <authorList>
            <person name="Kojima H."/>
            <person name="Umezawa K."/>
            <person name="Fukui M."/>
        </authorList>
    </citation>
    <scope>NUCLEOTIDE SEQUENCE [LARGE SCALE GENOMIC DNA]</scope>
    <source>
        <strain evidence="7">TF1</strain>
    </source>
</reference>
<dbReference type="InterPro" id="IPR000160">
    <property type="entry name" value="GGDEF_dom"/>
</dbReference>
<comment type="catalytic activity">
    <reaction evidence="2">
        <text>2 GTP = 3',3'-c-di-GMP + 2 diphosphate</text>
        <dbReference type="Rhea" id="RHEA:24898"/>
        <dbReference type="ChEBI" id="CHEBI:33019"/>
        <dbReference type="ChEBI" id="CHEBI:37565"/>
        <dbReference type="ChEBI" id="CHEBI:58805"/>
        <dbReference type="EC" id="2.7.7.65"/>
    </reaction>
</comment>
<organism evidence="6 7">
    <name type="scientific">Caldimicrobium thiodismutans</name>
    <dbReference type="NCBI Taxonomy" id="1653476"/>
    <lineage>
        <taxon>Bacteria</taxon>
        <taxon>Pseudomonadati</taxon>
        <taxon>Thermodesulfobacteriota</taxon>
        <taxon>Thermodesulfobacteria</taxon>
        <taxon>Thermodesulfobacteriales</taxon>
        <taxon>Thermodesulfobacteriaceae</taxon>
        <taxon>Caldimicrobium</taxon>
    </lineage>
</organism>
<feature type="domain" description="Response regulatory" evidence="4">
    <location>
        <begin position="19"/>
        <end position="133"/>
    </location>
</feature>
<sequence>MGLKEWIEKIREDLGEEIKILFYEPDPFIAELLEEVLQDSGVNLKVTQSLKTILPHLTENTFQILIMAIEAGIEEELSVIEKVKEFKKDLLVYAMVDYHKNLDISSLFMAGADEVIFKPFSLGEFRARLWRLLKEYYLTKKIEKTIVEDALTGVYNRRYFEITIREEAYRALRQKFPLTLFMIDLDKFKWYNDHLGHKAGDKVLIVVGDVICHSTRLKVDKVCRYGGDEFVVILPYTDWKQSLKVIERIFKKWRRLPFEPVTLSIGVAELIDRGSLEASVSDLINRADSAMYKAKKREGNTFVVDEETLKLSSNAGPPEGVLSFQVLQ</sequence>
<dbReference type="Proteomes" id="UP000068196">
    <property type="component" value="Chromosome"/>
</dbReference>
<dbReference type="Pfam" id="PF00990">
    <property type="entry name" value="GGDEF"/>
    <property type="match status" value="1"/>
</dbReference>
<gene>
    <name evidence="6" type="ORF">THC_0977</name>
</gene>
<evidence type="ECO:0000313" key="6">
    <source>
        <dbReference type="EMBL" id="BAU23361.1"/>
    </source>
</evidence>
<dbReference type="KEGG" id="cthi:THC_0977"/>
<dbReference type="PANTHER" id="PTHR45138:SF9">
    <property type="entry name" value="DIGUANYLATE CYCLASE DGCM-RELATED"/>
    <property type="match status" value="1"/>
</dbReference>
<dbReference type="FunFam" id="3.30.70.270:FF:000001">
    <property type="entry name" value="Diguanylate cyclase domain protein"/>
    <property type="match status" value="1"/>
</dbReference>
<dbReference type="Gene3D" id="3.40.50.2300">
    <property type="match status" value="1"/>
</dbReference>
<evidence type="ECO:0000256" key="3">
    <source>
        <dbReference type="PROSITE-ProRule" id="PRU00169"/>
    </source>
</evidence>
<dbReference type="SMART" id="SM00267">
    <property type="entry name" value="GGDEF"/>
    <property type="match status" value="1"/>
</dbReference>
<dbReference type="PANTHER" id="PTHR45138">
    <property type="entry name" value="REGULATORY COMPONENTS OF SENSORY TRANSDUCTION SYSTEM"/>
    <property type="match status" value="1"/>
</dbReference>
<reference evidence="6 7" key="1">
    <citation type="journal article" date="2016" name="Int. J. Syst. Evol. Microbiol.">
        <title>Caldimicrobium thiodismutans sp. nov., a sulfur-disproportionating bacterium isolated from a hot spring, and emended description of the genus Caldimicrobium.</title>
        <authorList>
            <person name="Kojima H."/>
            <person name="Umezawa K."/>
            <person name="Fukui M."/>
        </authorList>
    </citation>
    <scope>NUCLEOTIDE SEQUENCE [LARGE SCALE GENOMIC DNA]</scope>
    <source>
        <strain evidence="6 7">TF1</strain>
    </source>
</reference>
<dbReference type="InterPro" id="IPR050469">
    <property type="entry name" value="Diguanylate_Cyclase"/>
</dbReference>
<dbReference type="OrthoDB" id="9804955at2"/>
<evidence type="ECO:0000313" key="7">
    <source>
        <dbReference type="Proteomes" id="UP000068196"/>
    </source>
</evidence>
<dbReference type="InterPro" id="IPR029787">
    <property type="entry name" value="Nucleotide_cyclase"/>
</dbReference>
<dbReference type="EMBL" id="AP014945">
    <property type="protein sequence ID" value="BAU23361.1"/>
    <property type="molecule type" value="Genomic_DNA"/>
</dbReference>
<keyword evidence="7" id="KW-1185">Reference proteome</keyword>
<evidence type="ECO:0000259" key="5">
    <source>
        <dbReference type="PROSITE" id="PS50887"/>
    </source>
</evidence>
<dbReference type="PROSITE" id="PS50110">
    <property type="entry name" value="RESPONSE_REGULATORY"/>
    <property type="match status" value="1"/>
</dbReference>
<dbReference type="SUPFAM" id="SSF52172">
    <property type="entry name" value="CheY-like"/>
    <property type="match status" value="1"/>
</dbReference>
<dbReference type="GO" id="GO:0000160">
    <property type="term" value="P:phosphorelay signal transduction system"/>
    <property type="evidence" value="ECO:0007669"/>
    <property type="project" value="InterPro"/>
</dbReference>
<dbReference type="Gene3D" id="3.30.70.270">
    <property type="match status" value="1"/>
</dbReference>
<evidence type="ECO:0000256" key="1">
    <source>
        <dbReference type="ARBA" id="ARBA00012528"/>
    </source>
</evidence>
<dbReference type="RefSeq" id="WP_068514148.1">
    <property type="nucleotide sequence ID" value="NZ_AP014945.1"/>
</dbReference>